<gene>
    <name evidence="2" type="ORF">NBR_LOCUS15221</name>
</gene>
<feature type="signal peptide" evidence="1">
    <location>
        <begin position="1"/>
        <end position="16"/>
    </location>
</feature>
<dbReference type="InterPro" id="IPR035940">
    <property type="entry name" value="CAP_sf"/>
</dbReference>
<accession>A0A0N4YES3</accession>
<evidence type="ECO:0000256" key="1">
    <source>
        <dbReference type="SAM" id="SignalP"/>
    </source>
</evidence>
<dbReference type="Gene3D" id="3.40.33.10">
    <property type="entry name" value="CAP"/>
    <property type="match status" value="1"/>
</dbReference>
<reference evidence="2 3" key="2">
    <citation type="submission" date="2018-11" db="EMBL/GenBank/DDBJ databases">
        <authorList>
            <consortium name="Pathogen Informatics"/>
        </authorList>
    </citation>
    <scope>NUCLEOTIDE SEQUENCE [LARGE SCALE GENOMIC DNA]</scope>
</reference>
<dbReference type="Proteomes" id="UP000271162">
    <property type="component" value="Unassembled WGS sequence"/>
</dbReference>
<keyword evidence="3" id="KW-1185">Reference proteome</keyword>
<name>A0A0N4YES3_NIPBR</name>
<feature type="chain" id="PRO_5043125538" evidence="1">
    <location>
        <begin position="17"/>
        <end position="219"/>
    </location>
</feature>
<evidence type="ECO:0000313" key="2">
    <source>
        <dbReference type="EMBL" id="VDL78815.1"/>
    </source>
</evidence>
<organism evidence="4">
    <name type="scientific">Nippostrongylus brasiliensis</name>
    <name type="common">Rat hookworm</name>
    <dbReference type="NCBI Taxonomy" id="27835"/>
    <lineage>
        <taxon>Eukaryota</taxon>
        <taxon>Metazoa</taxon>
        <taxon>Ecdysozoa</taxon>
        <taxon>Nematoda</taxon>
        <taxon>Chromadorea</taxon>
        <taxon>Rhabditida</taxon>
        <taxon>Rhabditina</taxon>
        <taxon>Rhabditomorpha</taxon>
        <taxon>Strongyloidea</taxon>
        <taxon>Heligmosomidae</taxon>
        <taxon>Nippostrongylus</taxon>
    </lineage>
</organism>
<dbReference type="EMBL" id="UYSL01021645">
    <property type="protein sequence ID" value="VDL78815.1"/>
    <property type="molecule type" value="Genomic_DNA"/>
</dbReference>
<proteinExistence type="predicted"/>
<reference evidence="4" key="1">
    <citation type="submission" date="2017-02" db="UniProtKB">
        <authorList>
            <consortium name="WormBaseParasite"/>
        </authorList>
    </citation>
    <scope>IDENTIFICATION</scope>
</reference>
<dbReference type="WBParaSite" id="NBR_0001522001-mRNA-1">
    <property type="protein sequence ID" value="NBR_0001522001-mRNA-1"/>
    <property type="gene ID" value="NBR_0001522001"/>
</dbReference>
<sequence length="219" mass="24259">MLAICASLLLLSTIAAQSRTSEDILEVINEFRGGIARGIFNNRISRTRTYLPQTSALFKLTDDPSLANYASILAMWCKPNVFLPPDHSYVIYSAPSYVDTYDLVNTALADWYKNAYDVLPADDVTYNRSTAKILDGFAQVVYHKTLRASCSLKHEQCQTKNGRKKNSFACVFDAAPRIGEPLYPVNKNVTLGHGCVSESCPKINDKEPICDAYLGLCSV</sequence>
<dbReference type="OMA" id="GCKSANF"/>
<keyword evidence="1" id="KW-0732">Signal</keyword>
<protein>
    <submittedName>
        <fullName evidence="4">SCP domain-containing protein</fullName>
    </submittedName>
</protein>
<evidence type="ECO:0000313" key="4">
    <source>
        <dbReference type="WBParaSite" id="NBR_0001522001-mRNA-1"/>
    </source>
</evidence>
<dbReference type="SUPFAM" id="SSF55797">
    <property type="entry name" value="PR-1-like"/>
    <property type="match status" value="1"/>
</dbReference>
<evidence type="ECO:0000313" key="3">
    <source>
        <dbReference type="Proteomes" id="UP000271162"/>
    </source>
</evidence>
<dbReference type="AlphaFoldDB" id="A0A0N4YES3"/>